<keyword evidence="1" id="KW-0812">Transmembrane</keyword>
<keyword evidence="3" id="KW-1185">Reference proteome</keyword>
<dbReference type="EMBL" id="MIJY01000045">
    <property type="protein sequence ID" value="OEG09166.1"/>
    <property type="molecule type" value="Genomic_DNA"/>
</dbReference>
<dbReference type="Proteomes" id="UP000095094">
    <property type="component" value="Unassembled WGS sequence"/>
</dbReference>
<feature type="transmembrane region" description="Helical" evidence="1">
    <location>
        <begin position="21"/>
        <end position="45"/>
    </location>
</feature>
<proteinExistence type="predicted"/>
<protein>
    <recommendedName>
        <fullName evidence="4">Alternate signal-mediated exported protein</fullName>
    </recommendedName>
</protein>
<comment type="caution">
    <text evidence="2">The sequence shown here is derived from an EMBL/GenBank/DDBJ whole genome shotgun (WGS) entry which is preliminary data.</text>
</comment>
<dbReference type="AlphaFoldDB" id="A0A1E5G8Y3"/>
<reference evidence="3" key="1">
    <citation type="submission" date="2016-09" db="EMBL/GenBank/DDBJ databases">
        <authorList>
            <person name="Gulvik C.A."/>
        </authorList>
    </citation>
    <scope>NUCLEOTIDE SEQUENCE [LARGE SCALE GENOMIC DNA]</scope>
    <source>
        <strain evidence="3">LMG 8895</strain>
    </source>
</reference>
<gene>
    <name evidence="2" type="ORF">BCR25_11385</name>
</gene>
<name>A0A1E5G8Y3_9ENTE</name>
<evidence type="ECO:0008006" key="4">
    <source>
        <dbReference type="Google" id="ProtNLM"/>
    </source>
</evidence>
<sequence>MKKNAVKQKNSTRRKKVKIPAKLIITVCAFLFSSLMVLGSTYAWFVSEDEETNHFVGARLAAEIVEEFEPNFEWQSGATVKKVVQVKNTGNVPAFVRISLYEYLLMFKIDVSDQTGNGNLAVAPNAVQPVVDRENPAGWSSAAQSGGTYFYDGRYYIAKNTVVPSSQADMYKFKDSQRDQTDLGWFQLNFPLSVYDYLPAKGTKNFWLYQEGYFYYSELLQPNELTDPVISSVSLNQSAPNKVKGALYKLEPVMDAHDATQMLLSNWAIDPSSSAYNLYRDKLSD</sequence>
<accession>A0A1E5G8Y3</accession>
<keyword evidence="1" id="KW-1133">Transmembrane helix</keyword>
<evidence type="ECO:0000313" key="3">
    <source>
        <dbReference type="Proteomes" id="UP000095094"/>
    </source>
</evidence>
<dbReference type="NCBIfam" id="TIGR04090">
    <property type="entry name" value="exp_by_SipW_IV"/>
    <property type="match status" value="1"/>
</dbReference>
<evidence type="ECO:0000313" key="2">
    <source>
        <dbReference type="EMBL" id="OEG09166.1"/>
    </source>
</evidence>
<dbReference type="InterPro" id="IPR024008">
    <property type="entry name" value="BsaA"/>
</dbReference>
<organism evidence="2 3">
    <name type="scientific">Enterococcus termitis</name>
    <dbReference type="NCBI Taxonomy" id="332950"/>
    <lineage>
        <taxon>Bacteria</taxon>
        <taxon>Bacillati</taxon>
        <taxon>Bacillota</taxon>
        <taxon>Bacilli</taxon>
        <taxon>Lactobacillales</taxon>
        <taxon>Enterococcaceae</taxon>
        <taxon>Enterococcus</taxon>
    </lineage>
</organism>
<evidence type="ECO:0000256" key="1">
    <source>
        <dbReference type="SAM" id="Phobius"/>
    </source>
</evidence>
<keyword evidence="1" id="KW-0472">Membrane</keyword>
<dbReference type="RefSeq" id="WP_069664856.1">
    <property type="nucleotide sequence ID" value="NZ_JBHUJJ010000001.1"/>
</dbReference>